<evidence type="ECO:0000313" key="5">
    <source>
        <dbReference type="EMBL" id="PAE89063.1"/>
    </source>
</evidence>
<dbReference type="InterPro" id="IPR037185">
    <property type="entry name" value="EmrE-like"/>
</dbReference>
<feature type="transmembrane region" description="Helical" evidence="3">
    <location>
        <begin position="63"/>
        <end position="81"/>
    </location>
</feature>
<feature type="transmembrane region" description="Helical" evidence="3">
    <location>
        <begin position="180"/>
        <end position="201"/>
    </location>
</feature>
<name>A0A268NZZ0_SHOCL</name>
<feature type="domain" description="EamA" evidence="4">
    <location>
        <begin position="8"/>
        <end position="134"/>
    </location>
</feature>
<dbReference type="InterPro" id="IPR000620">
    <property type="entry name" value="EamA_dom"/>
</dbReference>
<evidence type="ECO:0000256" key="2">
    <source>
        <dbReference type="ARBA" id="ARBA00007362"/>
    </source>
</evidence>
<dbReference type="AlphaFoldDB" id="A0A268NZZ0"/>
<protein>
    <submittedName>
        <fullName evidence="5">EamA family transporter</fullName>
    </submittedName>
</protein>
<gene>
    <name evidence="5" type="ORF">CHH72_09465</name>
</gene>
<comment type="subcellular location">
    <subcellularLocation>
        <location evidence="1">Endomembrane system</location>
        <topology evidence="1">Multi-pass membrane protein</topology>
    </subcellularLocation>
</comment>
<evidence type="ECO:0000313" key="6">
    <source>
        <dbReference type="Proteomes" id="UP000216207"/>
    </source>
</evidence>
<dbReference type="Pfam" id="PF00892">
    <property type="entry name" value="EamA"/>
    <property type="match status" value="2"/>
</dbReference>
<feature type="transmembrane region" description="Helical" evidence="3">
    <location>
        <begin position="118"/>
        <end position="138"/>
    </location>
</feature>
<proteinExistence type="inferred from homology"/>
<sequence>MNAHVKFSLAMAIFGSIGLFSVKAGLPALELVFVRCLCASVMLGAVLLLTNRKGREEQPPRSEYGKVLLCGLFLVLNWLFFFRSFEVMPITVAVSIYHLAPLLILLLGSLLFKEKLTWAGIASIVICFVGALLVGKAYSHGHVSDFLQTGIGWAFAAAFFYALTSLAGKSITVLSPTKTTLIQTMLGAVLLAPLVDWHLFSGLSAENWLFILITGFIHTGVVFYFFFSSLRELPASTIAILVFIDPIVAILLDVAILHYHPDILQLVGILLIFLAMGYRPKKYKQKRA</sequence>
<reference evidence="5 6" key="1">
    <citation type="submission" date="2017-07" db="EMBL/GenBank/DDBJ databases">
        <title>Isolation and whole genome analysis of endospore-forming bacteria from heroin.</title>
        <authorList>
            <person name="Kalinowski J."/>
            <person name="Ahrens B."/>
            <person name="Al-Dilaimi A."/>
            <person name="Winkler A."/>
            <person name="Wibberg D."/>
            <person name="Schleenbecker U."/>
            <person name="Ruckert C."/>
            <person name="Wolfel R."/>
            <person name="Grass G."/>
        </authorList>
    </citation>
    <scope>NUCLEOTIDE SEQUENCE [LARGE SCALE GENOMIC DNA]</scope>
    <source>
        <strain evidence="5 6">7539</strain>
    </source>
</reference>
<comment type="similarity">
    <text evidence="2">Belongs to the EamA transporter family.</text>
</comment>
<feature type="transmembrane region" description="Helical" evidence="3">
    <location>
        <begin position="7"/>
        <end position="26"/>
    </location>
</feature>
<feature type="domain" description="EamA" evidence="4">
    <location>
        <begin position="149"/>
        <end position="275"/>
    </location>
</feature>
<comment type="caution">
    <text evidence="5">The sequence shown here is derived from an EMBL/GenBank/DDBJ whole genome shotgun (WGS) entry which is preliminary data.</text>
</comment>
<feature type="transmembrane region" description="Helical" evidence="3">
    <location>
        <begin position="207"/>
        <end position="226"/>
    </location>
</feature>
<keyword evidence="3" id="KW-1133">Transmembrane helix</keyword>
<evidence type="ECO:0000259" key="4">
    <source>
        <dbReference type="Pfam" id="PF00892"/>
    </source>
</evidence>
<dbReference type="Proteomes" id="UP000216207">
    <property type="component" value="Unassembled WGS sequence"/>
</dbReference>
<dbReference type="PANTHER" id="PTHR22911">
    <property type="entry name" value="ACYL-MALONYL CONDENSING ENZYME-RELATED"/>
    <property type="match status" value="1"/>
</dbReference>
<feature type="transmembrane region" description="Helical" evidence="3">
    <location>
        <begin position="238"/>
        <end position="257"/>
    </location>
</feature>
<dbReference type="PANTHER" id="PTHR22911:SF102">
    <property type="entry name" value="MEMBRANE PROTEIN"/>
    <property type="match status" value="1"/>
</dbReference>
<evidence type="ECO:0000256" key="3">
    <source>
        <dbReference type="SAM" id="Phobius"/>
    </source>
</evidence>
<evidence type="ECO:0000256" key="1">
    <source>
        <dbReference type="ARBA" id="ARBA00004127"/>
    </source>
</evidence>
<dbReference type="EMBL" id="NPCC01000011">
    <property type="protein sequence ID" value="PAE89063.1"/>
    <property type="molecule type" value="Genomic_DNA"/>
</dbReference>
<keyword evidence="3" id="KW-0812">Transmembrane</keyword>
<dbReference type="GO" id="GO:0016020">
    <property type="term" value="C:membrane"/>
    <property type="evidence" value="ECO:0007669"/>
    <property type="project" value="InterPro"/>
</dbReference>
<feature type="transmembrane region" description="Helical" evidence="3">
    <location>
        <begin position="150"/>
        <end position="168"/>
    </location>
</feature>
<dbReference type="RefSeq" id="WP_095326478.1">
    <property type="nucleotide sequence ID" value="NZ_NPCC01000011.1"/>
</dbReference>
<dbReference type="Gene3D" id="1.10.3730.20">
    <property type="match status" value="1"/>
</dbReference>
<dbReference type="SUPFAM" id="SSF103481">
    <property type="entry name" value="Multidrug resistance efflux transporter EmrE"/>
    <property type="match status" value="2"/>
</dbReference>
<accession>A0A268NZZ0</accession>
<keyword evidence="3" id="KW-0472">Membrane</keyword>
<feature type="transmembrane region" description="Helical" evidence="3">
    <location>
        <begin position="32"/>
        <end position="51"/>
    </location>
</feature>
<organism evidence="5 6">
    <name type="scientific">Shouchella clausii</name>
    <name type="common">Alkalihalobacillus clausii</name>
    <dbReference type="NCBI Taxonomy" id="79880"/>
    <lineage>
        <taxon>Bacteria</taxon>
        <taxon>Bacillati</taxon>
        <taxon>Bacillota</taxon>
        <taxon>Bacilli</taxon>
        <taxon>Bacillales</taxon>
        <taxon>Bacillaceae</taxon>
        <taxon>Shouchella</taxon>
    </lineage>
</organism>
<feature type="transmembrane region" description="Helical" evidence="3">
    <location>
        <begin position="263"/>
        <end position="279"/>
    </location>
</feature>
<feature type="transmembrane region" description="Helical" evidence="3">
    <location>
        <begin position="87"/>
        <end position="111"/>
    </location>
</feature>